<dbReference type="AlphaFoldDB" id="A0AAD4F8C8"/>
<organism evidence="1 2">
    <name type="scientific">Alternaria panax</name>
    <dbReference type="NCBI Taxonomy" id="48097"/>
    <lineage>
        <taxon>Eukaryota</taxon>
        <taxon>Fungi</taxon>
        <taxon>Dikarya</taxon>
        <taxon>Ascomycota</taxon>
        <taxon>Pezizomycotina</taxon>
        <taxon>Dothideomycetes</taxon>
        <taxon>Pleosporomycetidae</taxon>
        <taxon>Pleosporales</taxon>
        <taxon>Pleosporineae</taxon>
        <taxon>Pleosporaceae</taxon>
        <taxon>Alternaria</taxon>
        <taxon>Alternaria sect. Panax</taxon>
    </lineage>
</organism>
<dbReference type="EMBL" id="JAANER010000011">
    <property type="protein sequence ID" value="KAG9185377.1"/>
    <property type="molecule type" value="Genomic_DNA"/>
</dbReference>
<name>A0AAD4F8C8_9PLEO</name>
<protein>
    <submittedName>
        <fullName evidence="1">Uncharacterized protein</fullName>
    </submittedName>
</protein>
<comment type="caution">
    <text evidence="1">The sequence shown here is derived from an EMBL/GenBank/DDBJ whole genome shotgun (WGS) entry which is preliminary data.</text>
</comment>
<evidence type="ECO:0000313" key="2">
    <source>
        <dbReference type="Proteomes" id="UP001199106"/>
    </source>
</evidence>
<dbReference type="Proteomes" id="UP001199106">
    <property type="component" value="Unassembled WGS sequence"/>
</dbReference>
<proteinExistence type="predicted"/>
<evidence type="ECO:0000313" key="1">
    <source>
        <dbReference type="EMBL" id="KAG9185377.1"/>
    </source>
</evidence>
<gene>
    <name evidence="1" type="ORF">G6011_07921</name>
</gene>
<keyword evidence="2" id="KW-1185">Reference proteome</keyword>
<accession>A0AAD4F8C8</accession>
<sequence>MAPKSRVLTSAYVIENMGNITIVPPVKAPENGQCFFLELPGDLEIQNRVYSYAREDGHVRFQPRKSRKSRIAPVKAQGEGSNWTPAEIIQQLIFLHSSERYVGGPSEVGDFPFATTEDDDARRLKKSLRQFHGLT</sequence>
<reference evidence="1" key="1">
    <citation type="submission" date="2021-07" db="EMBL/GenBank/DDBJ databases">
        <title>Genome Resource of American Ginseng Black Spot Pathogen Alternaria panax.</title>
        <authorList>
            <person name="Qiu C."/>
            <person name="Wang W."/>
            <person name="Liu Z."/>
        </authorList>
    </citation>
    <scope>NUCLEOTIDE SEQUENCE</scope>
    <source>
        <strain evidence="1">BNCC115425</strain>
    </source>
</reference>